<name>A0A485BMU7_KLUCR</name>
<evidence type="ECO:0000256" key="1">
    <source>
        <dbReference type="SAM" id="MobiDB-lite"/>
    </source>
</evidence>
<sequence>MPFLLTVKISVAETDVPPPEIGETEKGRVGPKGESQGWDE</sequence>
<organism evidence="2 3">
    <name type="scientific">Kluyvera cryocrescens</name>
    <name type="common">Kluyvera citrophila</name>
    <dbReference type="NCBI Taxonomy" id="580"/>
    <lineage>
        <taxon>Bacteria</taxon>
        <taxon>Pseudomonadati</taxon>
        <taxon>Pseudomonadota</taxon>
        <taxon>Gammaproteobacteria</taxon>
        <taxon>Enterobacterales</taxon>
        <taxon>Enterobacteriaceae</taxon>
        <taxon>Kluyvera</taxon>
    </lineage>
</organism>
<accession>A0A485BMU7</accession>
<feature type="region of interest" description="Disordered" evidence="1">
    <location>
        <begin position="15"/>
        <end position="40"/>
    </location>
</feature>
<dbReference type="Proteomes" id="UP000401081">
    <property type="component" value="Unassembled WGS sequence"/>
</dbReference>
<protein>
    <submittedName>
        <fullName evidence="2">Uncharacterized protein</fullName>
    </submittedName>
</protein>
<evidence type="ECO:0000313" key="3">
    <source>
        <dbReference type="Proteomes" id="UP000401081"/>
    </source>
</evidence>
<proteinExistence type="predicted"/>
<dbReference type="AlphaFoldDB" id="A0A485BMU7"/>
<gene>
    <name evidence="2" type="ORF">NCTC12993_04994</name>
</gene>
<keyword evidence="3" id="KW-1185">Reference proteome</keyword>
<evidence type="ECO:0000313" key="2">
    <source>
        <dbReference type="EMBL" id="VFS73633.1"/>
    </source>
</evidence>
<dbReference type="EMBL" id="CAADJD010000022">
    <property type="protein sequence ID" value="VFS73633.1"/>
    <property type="molecule type" value="Genomic_DNA"/>
</dbReference>
<reference evidence="2 3" key="1">
    <citation type="submission" date="2019-03" db="EMBL/GenBank/DDBJ databases">
        <authorList>
            <consortium name="Pathogen Informatics"/>
        </authorList>
    </citation>
    <scope>NUCLEOTIDE SEQUENCE [LARGE SCALE GENOMIC DNA]</scope>
    <source>
        <strain evidence="2 3">NCTC12993</strain>
    </source>
</reference>